<proteinExistence type="predicted"/>
<gene>
    <name evidence="3" type="ORF">BN8_04615</name>
</gene>
<feature type="region of interest" description="Disordered" evidence="2">
    <location>
        <begin position="956"/>
        <end position="981"/>
    </location>
</feature>
<protein>
    <submittedName>
        <fullName evidence="3">DNA double-strand break repair rad50 ATPase</fullName>
    </submittedName>
</protein>
<evidence type="ECO:0000256" key="2">
    <source>
        <dbReference type="SAM" id="MobiDB-lite"/>
    </source>
</evidence>
<dbReference type="EMBL" id="CAIT01000009">
    <property type="protein sequence ID" value="CCH55361.1"/>
    <property type="molecule type" value="Genomic_DNA"/>
</dbReference>
<dbReference type="STRING" id="1185876.BN8_04615"/>
<evidence type="ECO:0000313" key="3">
    <source>
        <dbReference type="EMBL" id="CCH55361.1"/>
    </source>
</evidence>
<organism evidence="3 4">
    <name type="scientific">Fibrisoma limi BUZ 3</name>
    <dbReference type="NCBI Taxonomy" id="1185876"/>
    <lineage>
        <taxon>Bacteria</taxon>
        <taxon>Pseudomonadati</taxon>
        <taxon>Bacteroidota</taxon>
        <taxon>Cytophagia</taxon>
        <taxon>Cytophagales</taxon>
        <taxon>Spirosomataceae</taxon>
        <taxon>Fibrisoma</taxon>
    </lineage>
</organism>
<feature type="coiled-coil region" evidence="1">
    <location>
        <begin position="196"/>
        <end position="223"/>
    </location>
</feature>
<dbReference type="AlphaFoldDB" id="I2GN83"/>
<dbReference type="Proteomes" id="UP000009309">
    <property type="component" value="Unassembled WGS sequence"/>
</dbReference>
<name>I2GN83_9BACT</name>
<keyword evidence="1" id="KW-0175">Coiled coil</keyword>
<evidence type="ECO:0000313" key="4">
    <source>
        <dbReference type="Proteomes" id="UP000009309"/>
    </source>
</evidence>
<keyword evidence="4" id="KW-1185">Reference proteome</keyword>
<dbReference type="eggNOG" id="COG0419">
    <property type="taxonomic scope" value="Bacteria"/>
</dbReference>
<reference evidence="3 4" key="1">
    <citation type="journal article" date="2012" name="J. Bacteriol.">
        <title>Genome Sequence of the Filamentous Bacterium Fibrisoma limi BUZ 3T.</title>
        <authorList>
            <person name="Filippini M."/>
            <person name="Qi W."/>
            <person name="Jaenicke S."/>
            <person name="Goesmann A."/>
            <person name="Smits T.H."/>
            <person name="Bagheri H.C."/>
        </authorList>
    </citation>
    <scope>NUCLEOTIDE SEQUENCE [LARGE SCALE GENOMIC DNA]</scope>
    <source>
        <strain evidence="4">BUZ 3T</strain>
    </source>
</reference>
<comment type="caution">
    <text evidence="3">The sequence shown here is derived from an EMBL/GenBank/DDBJ whole genome shotgun (WGS) entry which is preliminary data.</text>
</comment>
<accession>I2GN83</accession>
<evidence type="ECO:0000256" key="1">
    <source>
        <dbReference type="SAM" id="Coils"/>
    </source>
</evidence>
<sequence length="981" mass="113716">MYRNQQVVARIFTKGPSDYYKILWDNDLVPIDIRKPTILKDYAKILRSFSRSGELDKNPENLESFLFGSERKESIWKKYEQLLASVGRDKRDYERNSHRIHRIERRMSGFRQLDNLLKEVHLWRRDYQENELYIAQKNRKAAQVEIERFLLQTQSTQLSTFRLGEAQAHRNLNGAWAKLISYRSHQRRLQELPDLIDKANEDLQTAETLKKAAEETARFSRENLVKANKVETWLSFVGPDYKDLYTALETKQTEERHAKLRNDLWAYLNQQKQTDILRFLGWDKGFSALQIQQECNEWEQTAIDARRLASYTDLANPKSLTSWALKRSDPLTLDQESVLAHFGQFDKWKNKEERQARFLETADLLIHDKMVIENGVSTAGFWLCLAGTKEWIVRLSPEQRLFEHHDKEQVRKLLETWNQKNEKQAEILEDKSQKAKALLEVLEGCSYWEEALPLLNNTKTNKIIIPIDFPTSSSDIGIAVDLHRKRSYLIAEQESKITNENQANINYGHTFETQLTLRSEQGALQKQIDEVDRGQLASDLWKYRIQLRSIQQEANNWLSENSANIPIELIRKHHAETGAVDSLSNDELTKQLIQAEINLENGQKQLIETENKLAELQRIEQEVQLNFEKLPLVEADKLDIIPTYSDVQEKENDYELLFRELVKEFLSSDEISKYRPAEDLLHFMQEVLPDEVRGAMIRSTDEGQERLQSAWNSINESMREIARLKLVELGQLIGDVREAYDDFAKDIGDLQKYFRREKTEITGGFRPYVAIRSVTAYPVEWLDEFQRTAADPETVRQLANLDSLESILYRAYDQKGGTDPKRNIPKLLDPLSYVKLEFEMKNEEGYVNDGSSGQTFMAAALLNIARLSVIGRTGGPNTALRGLRFMAIDEVDSLGSNYQTLLELAHKENFQVISLSVRPLVYEAGSQQRLYFLHLGRNKTLRQNLPPVMLSKGELTPVSTERFTPPSNPTLFDPLPPDVTA</sequence>
<feature type="coiled-coil region" evidence="1">
    <location>
        <begin position="585"/>
        <end position="626"/>
    </location>
</feature>